<dbReference type="GO" id="GO:0046513">
    <property type="term" value="P:ceramide biosynthetic process"/>
    <property type="evidence" value="ECO:0007669"/>
    <property type="project" value="TreeGrafter"/>
</dbReference>
<dbReference type="PANTHER" id="PTHR46187:SF1">
    <property type="entry name" value="ALKALINE PHYTOCERAMIDASE"/>
    <property type="match status" value="1"/>
</dbReference>
<evidence type="ECO:0000313" key="11">
    <source>
        <dbReference type="Proteomes" id="UP000191522"/>
    </source>
</evidence>
<dbReference type="InterPro" id="IPR008901">
    <property type="entry name" value="ACER"/>
</dbReference>
<evidence type="ECO:0000256" key="7">
    <source>
        <dbReference type="PIRSR" id="PIRSR608901-1"/>
    </source>
</evidence>
<evidence type="ECO:0000256" key="9">
    <source>
        <dbReference type="SAM" id="Phobius"/>
    </source>
</evidence>
<dbReference type="GO" id="GO:0046514">
    <property type="term" value="P:ceramide catabolic process"/>
    <property type="evidence" value="ECO:0007669"/>
    <property type="project" value="TreeGrafter"/>
</dbReference>
<comment type="caution">
    <text evidence="10">The sequence shown here is derived from an EMBL/GenBank/DDBJ whole genome shotgun (WGS) entry which is preliminary data.</text>
</comment>
<keyword evidence="4" id="KW-0378">Hydrolase</keyword>
<comment type="subcellular location">
    <subcellularLocation>
        <location evidence="1">Membrane</location>
        <topology evidence="1">Multi-pass membrane protein</topology>
    </subcellularLocation>
</comment>
<feature type="transmembrane region" description="Helical" evidence="9">
    <location>
        <begin position="141"/>
        <end position="160"/>
    </location>
</feature>
<proteinExistence type="inferred from homology"/>
<keyword evidence="8" id="KW-0862">Zinc</keyword>
<dbReference type="OMA" id="YVITRYI"/>
<keyword evidence="5 9" id="KW-1133">Transmembrane helix</keyword>
<evidence type="ECO:0000256" key="5">
    <source>
        <dbReference type="ARBA" id="ARBA00022989"/>
    </source>
</evidence>
<evidence type="ECO:0008006" key="12">
    <source>
        <dbReference type="Google" id="ProtNLM"/>
    </source>
</evidence>
<evidence type="ECO:0000256" key="8">
    <source>
        <dbReference type="PIRSR" id="PIRSR608901-2"/>
    </source>
</evidence>
<organism evidence="10 11">
    <name type="scientific">Penicillium decumbens</name>
    <dbReference type="NCBI Taxonomy" id="69771"/>
    <lineage>
        <taxon>Eukaryota</taxon>
        <taxon>Fungi</taxon>
        <taxon>Dikarya</taxon>
        <taxon>Ascomycota</taxon>
        <taxon>Pezizomycotina</taxon>
        <taxon>Eurotiomycetes</taxon>
        <taxon>Eurotiomycetidae</taxon>
        <taxon>Eurotiales</taxon>
        <taxon>Aspergillaceae</taxon>
        <taxon>Penicillium</taxon>
    </lineage>
</organism>
<dbReference type="EMBL" id="MDYL01000012">
    <property type="protein sequence ID" value="OQD74157.1"/>
    <property type="molecule type" value="Genomic_DNA"/>
</dbReference>
<gene>
    <name evidence="10" type="ORF">PENDEC_c012G03055</name>
</gene>
<evidence type="ECO:0000256" key="3">
    <source>
        <dbReference type="ARBA" id="ARBA00022692"/>
    </source>
</evidence>
<feature type="binding site" evidence="8">
    <location>
        <position position="222"/>
    </location>
    <ligand>
        <name>Zn(2+)</name>
        <dbReference type="ChEBI" id="CHEBI:29105"/>
        <note>catalytic</note>
    </ligand>
</feature>
<evidence type="ECO:0000256" key="4">
    <source>
        <dbReference type="ARBA" id="ARBA00022801"/>
    </source>
</evidence>
<feature type="binding site" evidence="8">
    <location>
        <position position="226"/>
    </location>
    <ligand>
        <name>Zn(2+)</name>
        <dbReference type="ChEBI" id="CHEBI:29105"/>
        <note>catalytic</note>
    </ligand>
</feature>
<evidence type="ECO:0000313" key="10">
    <source>
        <dbReference type="EMBL" id="OQD74157.1"/>
    </source>
</evidence>
<evidence type="ECO:0000256" key="2">
    <source>
        <dbReference type="ARBA" id="ARBA00009780"/>
    </source>
</evidence>
<keyword evidence="11" id="KW-1185">Reference proteome</keyword>
<evidence type="ECO:0000256" key="6">
    <source>
        <dbReference type="ARBA" id="ARBA00023136"/>
    </source>
</evidence>
<protein>
    <recommendedName>
        <fullName evidence="12">Alkaline phytoceramidase</fullName>
    </recommendedName>
</protein>
<feature type="transmembrane region" description="Helical" evidence="9">
    <location>
        <begin position="181"/>
        <end position="205"/>
    </location>
</feature>
<dbReference type="Proteomes" id="UP000191522">
    <property type="component" value="Unassembled WGS sequence"/>
</dbReference>
<keyword evidence="7" id="KW-0479">Metal-binding</keyword>
<feature type="transmembrane region" description="Helical" evidence="9">
    <location>
        <begin position="119"/>
        <end position="135"/>
    </location>
</feature>
<keyword evidence="6 9" id="KW-0472">Membrane</keyword>
<keyword evidence="3 9" id="KW-0812">Transmembrane</keyword>
<feature type="binding site" evidence="8">
    <location>
        <position position="81"/>
    </location>
    <ligand>
        <name>Zn(2+)</name>
        <dbReference type="ChEBI" id="CHEBI:29105"/>
        <note>catalytic</note>
    </ligand>
</feature>
<evidence type="ECO:0000256" key="1">
    <source>
        <dbReference type="ARBA" id="ARBA00004141"/>
    </source>
</evidence>
<keyword evidence="7" id="KW-0106">Calcium</keyword>
<feature type="transmembrane region" description="Helical" evidence="9">
    <location>
        <begin position="225"/>
        <end position="244"/>
    </location>
</feature>
<feature type="transmembrane region" description="Helical" evidence="9">
    <location>
        <begin position="25"/>
        <end position="45"/>
    </location>
</feature>
<dbReference type="GO" id="GO:0005789">
    <property type="term" value="C:endoplasmic reticulum membrane"/>
    <property type="evidence" value="ECO:0007669"/>
    <property type="project" value="TreeGrafter"/>
</dbReference>
<dbReference type="PANTHER" id="PTHR46187">
    <property type="entry name" value="ALKALINE CERAMIDASE 3"/>
    <property type="match status" value="1"/>
</dbReference>
<dbReference type="AlphaFoldDB" id="A0A1V6PBL4"/>
<dbReference type="OrthoDB" id="187171at2759"/>
<accession>A0A1V6PBL4</accession>
<feature type="transmembrane region" description="Helical" evidence="9">
    <location>
        <begin position="65"/>
        <end position="82"/>
    </location>
</feature>
<dbReference type="GO" id="GO:0046872">
    <property type="term" value="F:metal ion binding"/>
    <property type="evidence" value="ECO:0007669"/>
    <property type="project" value="UniProtKB-KW"/>
</dbReference>
<comment type="cofactor">
    <cofactor evidence="8">
        <name>Zn(2+)</name>
        <dbReference type="ChEBI" id="CHEBI:29105"/>
    </cofactor>
</comment>
<feature type="binding site" evidence="7">
    <location>
        <position position="21"/>
    </location>
    <ligand>
        <name>Ca(2+)</name>
        <dbReference type="ChEBI" id="CHEBI:29108"/>
    </ligand>
</feature>
<dbReference type="STRING" id="69771.A0A1V6PBL4"/>
<feature type="binding site" evidence="7">
    <location>
        <position position="32"/>
    </location>
    <ligand>
        <name>Ca(2+)</name>
        <dbReference type="ChEBI" id="CHEBI:29108"/>
    </ligand>
</feature>
<comment type="similarity">
    <text evidence="2">Belongs to the alkaline ceramidase family.</text>
</comment>
<dbReference type="Pfam" id="PF05875">
    <property type="entry name" value="Ceramidase"/>
    <property type="match status" value="1"/>
</dbReference>
<dbReference type="GO" id="GO:0016811">
    <property type="term" value="F:hydrolase activity, acting on carbon-nitrogen (but not peptide) bonds, in linear amides"/>
    <property type="evidence" value="ECO:0007669"/>
    <property type="project" value="InterPro"/>
</dbReference>
<name>A0A1V6PBL4_PENDC</name>
<reference evidence="11" key="1">
    <citation type="journal article" date="2017" name="Nat. Microbiol.">
        <title>Global analysis of biosynthetic gene clusters reveals vast potential of secondary metabolite production in Penicillium species.</title>
        <authorList>
            <person name="Nielsen J.C."/>
            <person name="Grijseels S."/>
            <person name="Prigent S."/>
            <person name="Ji B."/>
            <person name="Dainat J."/>
            <person name="Nielsen K.F."/>
            <person name="Frisvad J.C."/>
            <person name="Workman M."/>
            <person name="Nielsen J."/>
        </authorList>
    </citation>
    <scope>NUCLEOTIDE SEQUENCE [LARGE SCALE GENOMIC DNA]</scope>
    <source>
        <strain evidence="11">IBT 11843</strain>
    </source>
</reference>
<sequence length="277" mass="31266">MDTSTVAPFWGPQTSYLNFCEEDYVVTRFVAEFINTFSSFVYMIYGIYGLRQLSQKQESGGFRSISYYGLFGVGVCSAGYHMTLKYHTQMSDELSMHLLTTPLLYRILTFQASPQRTKIVGVILLTLFTLVMAVHMFMDEFILHAVTFGLAVYLIATRTLKIILQQVSDPSIRRSLRNLTYFGFFCFAFGYFVWLIDVWACGILIKTRHVVGLPLAFLTELHGWWHVFTAIGGYVAVAVVDLVTTGKVHEDPIKDLAWPVGPAGRAIESITVTKKGD</sequence>